<dbReference type="GO" id="GO:0016491">
    <property type="term" value="F:oxidoreductase activity"/>
    <property type="evidence" value="ECO:0007669"/>
    <property type="project" value="UniProtKB-ARBA"/>
</dbReference>
<protein>
    <recommendedName>
        <fullName evidence="3">Phytanoyl-CoA dioxygenase</fullName>
    </recommendedName>
</protein>
<gene>
    <name evidence="2" type="ORF">Cvel_13377</name>
</gene>
<sequence>MASPPCDPVTDPKVIHETYREKGFVSAIPVMTVEEASEYRRKLEAWEETLPEKRPVGNMRFKCHLLLTWVWEIIHNRKILDAVSAAGLGGTILLWNCEWNIKEPKSKGFFSWHQDSTYAGLEPIDEVITAWVALSPSTRESGAISFLPGTHHSQMPHKENPPGDNMLARGQEIISESLDESKAEIAELHPGQMSLHHFRAVHKSAPNGSDDRRIGLTLRFISRRVAQETRKAVRESATLCRGVYKPEEGFFDLEEPPETDMGEKEIMTQKAAMDRENQNYFEGFETKEYAR</sequence>
<evidence type="ECO:0000313" key="2">
    <source>
        <dbReference type="EMBL" id="CEM55239.1"/>
    </source>
</evidence>
<evidence type="ECO:0000256" key="1">
    <source>
        <dbReference type="ARBA" id="ARBA00001962"/>
    </source>
</evidence>
<dbReference type="GO" id="GO:0046872">
    <property type="term" value="F:metal ion binding"/>
    <property type="evidence" value="ECO:0007669"/>
    <property type="project" value="UniProtKB-ARBA"/>
</dbReference>
<dbReference type="EMBL" id="CDMZ01005855">
    <property type="protein sequence ID" value="CEM55239.1"/>
    <property type="molecule type" value="Genomic_DNA"/>
</dbReference>
<dbReference type="SUPFAM" id="SSF51197">
    <property type="entry name" value="Clavaminate synthase-like"/>
    <property type="match status" value="1"/>
</dbReference>
<dbReference type="AlphaFoldDB" id="A0A0G4IDR4"/>
<organism evidence="2">
    <name type="scientific">Chromera velia CCMP2878</name>
    <dbReference type="NCBI Taxonomy" id="1169474"/>
    <lineage>
        <taxon>Eukaryota</taxon>
        <taxon>Sar</taxon>
        <taxon>Alveolata</taxon>
        <taxon>Colpodellida</taxon>
        <taxon>Chromeraceae</taxon>
        <taxon>Chromera</taxon>
    </lineage>
</organism>
<dbReference type="PhylomeDB" id="A0A0G4IDR4"/>
<reference evidence="2" key="1">
    <citation type="submission" date="2014-11" db="EMBL/GenBank/DDBJ databases">
        <authorList>
            <person name="Otto D Thomas"/>
            <person name="Naeem Raeece"/>
        </authorList>
    </citation>
    <scope>NUCLEOTIDE SEQUENCE</scope>
</reference>
<dbReference type="Pfam" id="PF05721">
    <property type="entry name" value="PhyH"/>
    <property type="match status" value="1"/>
</dbReference>
<dbReference type="InterPro" id="IPR008775">
    <property type="entry name" value="Phytyl_CoA_dOase-like"/>
</dbReference>
<dbReference type="Gene3D" id="2.60.120.620">
    <property type="entry name" value="q2cbj1_9rhob like domain"/>
    <property type="match status" value="1"/>
</dbReference>
<accession>A0A0G4IDR4</accession>
<dbReference type="PANTHER" id="PTHR20883">
    <property type="entry name" value="PHYTANOYL-COA DIOXYGENASE DOMAIN CONTAINING 1"/>
    <property type="match status" value="1"/>
</dbReference>
<evidence type="ECO:0008006" key="3">
    <source>
        <dbReference type="Google" id="ProtNLM"/>
    </source>
</evidence>
<name>A0A0G4IDR4_9ALVE</name>
<comment type="cofactor">
    <cofactor evidence="1">
        <name>Fe cation</name>
        <dbReference type="ChEBI" id="CHEBI:24875"/>
    </cofactor>
</comment>
<proteinExistence type="predicted"/>
<dbReference type="VEuPathDB" id="CryptoDB:Cvel_13377"/>
<dbReference type="PANTHER" id="PTHR20883:SF48">
    <property type="entry name" value="ECTOINE DIOXYGENASE"/>
    <property type="match status" value="1"/>
</dbReference>